<dbReference type="Gene3D" id="1.20.5.340">
    <property type="match status" value="1"/>
</dbReference>
<keyword evidence="4" id="KW-1185">Reference proteome</keyword>
<dbReference type="STRING" id="8496.A0A151N8Q1"/>
<dbReference type="AlphaFoldDB" id="A0A151N8Q1"/>
<feature type="chain" id="PRO_5007585832" evidence="2">
    <location>
        <begin position="17"/>
        <end position="373"/>
    </location>
</feature>
<dbReference type="PhylomeDB" id="A0A151N8Q1"/>
<evidence type="ECO:0000256" key="1">
    <source>
        <dbReference type="SAM" id="Coils"/>
    </source>
</evidence>
<protein>
    <submittedName>
        <fullName evidence="3">Myosin-14-like</fullName>
    </submittedName>
</protein>
<evidence type="ECO:0000256" key="2">
    <source>
        <dbReference type="SAM" id="SignalP"/>
    </source>
</evidence>
<evidence type="ECO:0000313" key="3">
    <source>
        <dbReference type="EMBL" id="KYO33202.1"/>
    </source>
</evidence>
<dbReference type="eggNOG" id="KOG0613">
    <property type="taxonomic scope" value="Eukaryota"/>
</dbReference>
<dbReference type="Proteomes" id="UP000050525">
    <property type="component" value="Unassembled WGS sequence"/>
</dbReference>
<name>A0A151N8Q1_ALLMI</name>
<organism evidence="3 4">
    <name type="scientific">Alligator mississippiensis</name>
    <name type="common">American alligator</name>
    <dbReference type="NCBI Taxonomy" id="8496"/>
    <lineage>
        <taxon>Eukaryota</taxon>
        <taxon>Metazoa</taxon>
        <taxon>Chordata</taxon>
        <taxon>Craniata</taxon>
        <taxon>Vertebrata</taxon>
        <taxon>Euteleostomi</taxon>
        <taxon>Archelosauria</taxon>
        <taxon>Archosauria</taxon>
        <taxon>Crocodylia</taxon>
        <taxon>Alligatoridae</taxon>
        <taxon>Alligatorinae</taxon>
        <taxon>Alligator</taxon>
    </lineage>
</organism>
<gene>
    <name evidence="3" type="ORF">Y1Q_0014978</name>
</gene>
<proteinExistence type="predicted"/>
<feature type="coiled-coil region" evidence="1">
    <location>
        <begin position="17"/>
        <end position="64"/>
    </location>
</feature>
<feature type="coiled-coil region" evidence="1">
    <location>
        <begin position="249"/>
        <end position="276"/>
    </location>
</feature>
<sequence length="373" mass="41402">MGLALLGWLLAHQLRSLQHLGAAVQRLRGRLQELEALEERVEGARQQLLNTEELEQRLSSLELAQMLSKQKLERAFAMAERITTSDPISKLSAFQAEVKQAIGELRGDLPSRADLAAVQSQLKHLQATELEALKQGMDWVWSSGPVLEQSVASLGSSLTSNQRRMEENALSLEALQQKAEHTQVAEERLEKDIDSLFARTSALEHSFNRSMVLTQSLQLQVEESSKQLAGMKETVANQSGASNPGSQQLENIWAQIQQLQEEKAAMQERVSNALHSITDQRRELKGRTSKLKAALDTLQGHVTQVELGTANLNAQLTAAVEQQLQGLKLSMDKLESSLGTRFQQCLSGEVRTHCEMEDGCGWPHLREGILGQY</sequence>
<keyword evidence="2" id="KW-0732">Signal</keyword>
<keyword evidence="1" id="KW-0175">Coiled coil</keyword>
<dbReference type="EMBL" id="AKHW03003787">
    <property type="protein sequence ID" value="KYO33202.1"/>
    <property type="molecule type" value="Genomic_DNA"/>
</dbReference>
<evidence type="ECO:0000313" key="4">
    <source>
        <dbReference type="Proteomes" id="UP000050525"/>
    </source>
</evidence>
<comment type="caution">
    <text evidence="3">The sequence shown here is derived from an EMBL/GenBank/DDBJ whole genome shotgun (WGS) entry which is preliminary data.</text>
</comment>
<feature type="signal peptide" evidence="2">
    <location>
        <begin position="1"/>
        <end position="16"/>
    </location>
</feature>
<reference evidence="3 4" key="1">
    <citation type="journal article" date="2012" name="Genome Biol.">
        <title>Sequencing three crocodilian genomes to illuminate the evolution of archosaurs and amniotes.</title>
        <authorList>
            <person name="St John J.A."/>
            <person name="Braun E.L."/>
            <person name="Isberg S.R."/>
            <person name="Miles L.G."/>
            <person name="Chong A.Y."/>
            <person name="Gongora J."/>
            <person name="Dalzell P."/>
            <person name="Moran C."/>
            <person name="Bed'hom B."/>
            <person name="Abzhanov A."/>
            <person name="Burgess S.C."/>
            <person name="Cooksey A.M."/>
            <person name="Castoe T.A."/>
            <person name="Crawford N.G."/>
            <person name="Densmore L.D."/>
            <person name="Drew J.C."/>
            <person name="Edwards S.V."/>
            <person name="Faircloth B.C."/>
            <person name="Fujita M.K."/>
            <person name="Greenwold M.J."/>
            <person name="Hoffmann F.G."/>
            <person name="Howard J.M."/>
            <person name="Iguchi T."/>
            <person name="Janes D.E."/>
            <person name="Khan S.Y."/>
            <person name="Kohno S."/>
            <person name="de Koning A.J."/>
            <person name="Lance S.L."/>
            <person name="McCarthy F.M."/>
            <person name="McCormack J.E."/>
            <person name="Merchant M.E."/>
            <person name="Peterson D.G."/>
            <person name="Pollock D.D."/>
            <person name="Pourmand N."/>
            <person name="Raney B.J."/>
            <person name="Roessler K.A."/>
            <person name="Sanford J.R."/>
            <person name="Sawyer R.H."/>
            <person name="Schmidt C.J."/>
            <person name="Triplett E.W."/>
            <person name="Tuberville T.D."/>
            <person name="Venegas-Anaya M."/>
            <person name="Howard J.T."/>
            <person name="Jarvis E.D."/>
            <person name="Guillette L.J.Jr."/>
            <person name="Glenn T.C."/>
            <person name="Green R.E."/>
            <person name="Ray D.A."/>
        </authorList>
    </citation>
    <scope>NUCLEOTIDE SEQUENCE [LARGE SCALE GENOMIC DNA]</scope>
    <source>
        <strain evidence="3">KSC_2009_1</strain>
    </source>
</reference>
<accession>A0A151N8Q1</accession>